<comment type="caution">
    <text evidence="1">The sequence shown here is derived from an EMBL/GenBank/DDBJ whole genome shotgun (WGS) entry which is preliminary data.</text>
</comment>
<dbReference type="EMBL" id="BARS01034984">
    <property type="protein sequence ID" value="GAG27490.1"/>
    <property type="molecule type" value="Genomic_DNA"/>
</dbReference>
<organism evidence="1">
    <name type="scientific">marine sediment metagenome</name>
    <dbReference type="NCBI Taxonomy" id="412755"/>
    <lineage>
        <taxon>unclassified sequences</taxon>
        <taxon>metagenomes</taxon>
        <taxon>ecological metagenomes</taxon>
    </lineage>
</organism>
<protein>
    <submittedName>
        <fullName evidence="1">Uncharacterized protein</fullName>
    </submittedName>
</protein>
<sequence length="150" mass="17273">KDFEIMFKLNCSQIDVGGFAGLLLCNNPESVTVASAINNQDGLYIGLWRTEASYWLNFILLDPPGDQTTWQNWPVQTDFYFRWYNANNRTYVKVYADEAMSVVLWDCPYPLFMNDAPFYRYLLPIMSRGLGGNQTIDLTIENLSVRGDTQ</sequence>
<dbReference type="AlphaFoldDB" id="X0WA34"/>
<feature type="non-terminal residue" evidence="1">
    <location>
        <position position="1"/>
    </location>
</feature>
<reference evidence="1" key="1">
    <citation type="journal article" date="2014" name="Front. Microbiol.">
        <title>High frequency of phylogenetically diverse reductive dehalogenase-homologous genes in deep subseafloor sedimentary metagenomes.</title>
        <authorList>
            <person name="Kawai M."/>
            <person name="Futagami T."/>
            <person name="Toyoda A."/>
            <person name="Takaki Y."/>
            <person name="Nishi S."/>
            <person name="Hori S."/>
            <person name="Arai W."/>
            <person name="Tsubouchi T."/>
            <person name="Morono Y."/>
            <person name="Uchiyama I."/>
            <person name="Ito T."/>
            <person name="Fujiyama A."/>
            <person name="Inagaki F."/>
            <person name="Takami H."/>
        </authorList>
    </citation>
    <scope>NUCLEOTIDE SEQUENCE</scope>
    <source>
        <strain evidence="1">Expedition CK06-06</strain>
    </source>
</reference>
<accession>X0WA34</accession>
<proteinExistence type="predicted"/>
<name>X0WA34_9ZZZZ</name>
<evidence type="ECO:0000313" key="1">
    <source>
        <dbReference type="EMBL" id="GAG27490.1"/>
    </source>
</evidence>
<gene>
    <name evidence="1" type="ORF">S01H1_53971</name>
</gene>